<accession>A0A9X2BWP5</accession>
<dbReference type="AlphaFoldDB" id="A0A9X2BWP5"/>
<feature type="compositionally biased region" description="Polar residues" evidence="1">
    <location>
        <begin position="1"/>
        <end position="14"/>
    </location>
</feature>
<keyword evidence="4" id="KW-1185">Reference proteome</keyword>
<feature type="transmembrane region" description="Helical" evidence="2">
    <location>
        <begin position="101"/>
        <end position="120"/>
    </location>
</feature>
<keyword evidence="2" id="KW-0812">Transmembrane</keyword>
<gene>
    <name evidence="3" type="ORF">M0638_06850</name>
</gene>
<keyword evidence="2" id="KW-1133">Transmembrane helix</keyword>
<feature type="transmembrane region" description="Helical" evidence="2">
    <location>
        <begin position="73"/>
        <end position="94"/>
    </location>
</feature>
<dbReference type="Pfam" id="PF12365">
    <property type="entry name" value="DUF3649"/>
    <property type="match status" value="1"/>
</dbReference>
<dbReference type="EMBL" id="JALPRX010000023">
    <property type="protein sequence ID" value="MCK8784095.1"/>
    <property type="molecule type" value="Genomic_DNA"/>
</dbReference>
<feature type="region of interest" description="Disordered" evidence="1">
    <location>
        <begin position="1"/>
        <end position="28"/>
    </location>
</feature>
<dbReference type="Proteomes" id="UP001139516">
    <property type="component" value="Unassembled WGS sequence"/>
</dbReference>
<dbReference type="InterPro" id="IPR022109">
    <property type="entry name" value="DUF3649"/>
</dbReference>
<proteinExistence type="predicted"/>
<organism evidence="3 4">
    <name type="scientific">Roseomonas acroporae</name>
    <dbReference type="NCBI Taxonomy" id="2937791"/>
    <lineage>
        <taxon>Bacteria</taxon>
        <taxon>Pseudomonadati</taxon>
        <taxon>Pseudomonadota</taxon>
        <taxon>Alphaproteobacteria</taxon>
        <taxon>Acetobacterales</taxon>
        <taxon>Roseomonadaceae</taxon>
        <taxon>Roseomonas</taxon>
    </lineage>
</organism>
<name>A0A9X2BWP5_9PROT</name>
<keyword evidence="2" id="KW-0472">Membrane</keyword>
<reference evidence="3" key="1">
    <citation type="submission" date="2022-04" db="EMBL/GenBank/DDBJ databases">
        <title>Roseomonas acroporae sp. nov., isolated from coral Acropora digitifera.</title>
        <authorList>
            <person name="Sun H."/>
        </authorList>
    </citation>
    <scope>NUCLEOTIDE SEQUENCE</scope>
    <source>
        <strain evidence="3">NAR14</strain>
    </source>
</reference>
<sequence>MASAAPSSPRSGTASEADAGAGAAAGRRRRLPRAPRWLGILSRCVAAILGGYALASLAAIAFALWLPAARPEAVMTGMLASFAIHTGAVVWVFAAGNAWRAWIGLLLPGLPLAALLWLTGGFA</sequence>
<evidence type="ECO:0000256" key="1">
    <source>
        <dbReference type="SAM" id="MobiDB-lite"/>
    </source>
</evidence>
<evidence type="ECO:0000256" key="2">
    <source>
        <dbReference type="SAM" id="Phobius"/>
    </source>
</evidence>
<comment type="caution">
    <text evidence="3">The sequence shown here is derived from an EMBL/GenBank/DDBJ whole genome shotgun (WGS) entry which is preliminary data.</text>
</comment>
<feature type="transmembrane region" description="Helical" evidence="2">
    <location>
        <begin position="37"/>
        <end position="67"/>
    </location>
</feature>
<evidence type="ECO:0000313" key="3">
    <source>
        <dbReference type="EMBL" id="MCK8784095.1"/>
    </source>
</evidence>
<dbReference type="RefSeq" id="WP_248666217.1">
    <property type="nucleotide sequence ID" value="NZ_JALPRX010000023.1"/>
</dbReference>
<evidence type="ECO:0000313" key="4">
    <source>
        <dbReference type="Proteomes" id="UP001139516"/>
    </source>
</evidence>
<protein>
    <submittedName>
        <fullName evidence="3">DUF3649 domain-containing protein</fullName>
    </submittedName>
</protein>